<dbReference type="RefSeq" id="WP_123784112.1">
    <property type="nucleotide sequence ID" value="NZ_CP022203.1"/>
</dbReference>
<evidence type="ECO:0000313" key="2">
    <source>
        <dbReference type="EMBL" id="ATB46545.1"/>
    </source>
</evidence>
<organism evidence="2 3">
    <name type="scientific">Corallococcus macrosporus DSM 14697</name>
    <dbReference type="NCBI Taxonomy" id="1189310"/>
    <lineage>
        <taxon>Bacteria</taxon>
        <taxon>Pseudomonadati</taxon>
        <taxon>Myxococcota</taxon>
        <taxon>Myxococcia</taxon>
        <taxon>Myxococcales</taxon>
        <taxon>Cystobacterineae</taxon>
        <taxon>Myxococcaceae</taxon>
        <taxon>Corallococcus</taxon>
    </lineage>
</organism>
<keyword evidence="3" id="KW-1185">Reference proteome</keyword>
<accession>A0A250JRS9</accession>
<keyword evidence="1" id="KW-0175">Coiled coil</keyword>
<dbReference type="EMBL" id="CP022203">
    <property type="protein sequence ID" value="ATB46545.1"/>
    <property type="molecule type" value="Genomic_DNA"/>
</dbReference>
<feature type="coiled-coil region" evidence="1">
    <location>
        <begin position="111"/>
        <end position="138"/>
    </location>
</feature>
<reference evidence="2 3" key="1">
    <citation type="submission" date="2017-06" db="EMBL/GenBank/DDBJ databases">
        <title>Sequencing and comparative analysis of myxobacterial genomes.</title>
        <authorList>
            <person name="Rupp O."/>
            <person name="Goesmann A."/>
            <person name="Sogaard-Andersen L."/>
        </authorList>
    </citation>
    <scope>NUCLEOTIDE SEQUENCE [LARGE SCALE GENOMIC DNA]</scope>
    <source>
        <strain evidence="2 3">DSM 14697</strain>
    </source>
</reference>
<evidence type="ECO:0000256" key="1">
    <source>
        <dbReference type="SAM" id="Coils"/>
    </source>
</evidence>
<evidence type="ECO:0008006" key="4">
    <source>
        <dbReference type="Google" id="ProtNLM"/>
    </source>
</evidence>
<dbReference type="Proteomes" id="UP000217343">
    <property type="component" value="Chromosome"/>
</dbReference>
<dbReference type="PROSITE" id="PS51257">
    <property type="entry name" value="PROKAR_LIPOPROTEIN"/>
    <property type="match status" value="1"/>
</dbReference>
<protein>
    <recommendedName>
        <fullName evidence="4">Lipoprotein</fullName>
    </recommendedName>
</protein>
<dbReference type="AlphaFoldDB" id="A0A250JRS9"/>
<evidence type="ECO:0000313" key="3">
    <source>
        <dbReference type="Proteomes" id="UP000217343"/>
    </source>
</evidence>
<sequence length="288" mass="30979">MIRRHRRHSHVKLLFVVVAMPMLAGCSVLSSTVNPQRRIGYSSHAQNDDKNEAIAFSTPADLRLAFLREKGVDAIYCAEPMPDVSLSSEAAASGSMSAAAALAQSASAATNAALAEENEALRKDLREAIRSYEQSTKSTYNRTLSSDLSSATTTSSSLNLQAAYKLAVTAAELGGRSQAVLVAREYLYRLCEARANKFDDEAYARLQERALAMVEAITKPAPTNPAADRAALAQRISELATTQMKLCDTQKSACMALVGDDKDKAKTTACGEAFKKCVDAIQPMKFAD</sequence>
<name>A0A250JRS9_9BACT</name>
<dbReference type="KEGG" id="mmas:MYMAC_002150"/>
<gene>
    <name evidence="2" type="ORF">MYMAC_002150</name>
</gene>
<proteinExistence type="predicted"/>